<dbReference type="AlphaFoldDB" id="A0A0F3II20"/>
<gene>
    <name evidence="1" type="ORF">VZ94_20635</name>
</gene>
<dbReference type="Proteomes" id="UP000033684">
    <property type="component" value="Unassembled WGS sequence"/>
</dbReference>
<dbReference type="PATRIC" id="fig|1632867.3.peg.3709"/>
<dbReference type="EMBL" id="LAJX01000304">
    <property type="protein sequence ID" value="KJV05099.1"/>
    <property type="molecule type" value="Genomic_DNA"/>
</dbReference>
<name>A0A0F3II20_9GAMM</name>
<reference evidence="2" key="1">
    <citation type="submission" date="2015-03" db="EMBL/GenBank/DDBJ databases">
        <title>Draft genome sequence of a novel methanotroph (Sn10-6) isolated from flooded ricefield rhizosphere in India.</title>
        <authorList>
            <person name="Pandit P.S."/>
            <person name="Pore S.D."/>
            <person name="Arora P."/>
            <person name="Kapse N.G."/>
            <person name="Dhakephalkar P.K."/>
            <person name="Rahalkar M.C."/>
        </authorList>
    </citation>
    <scope>NUCLEOTIDE SEQUENCE [LARGE SCALE GENOMIC DNA]</scope>
    <source>
        <strain evidence="2">Sn10-6</strain>
    </source>
</reference>
<sequence>MSFNLASAWAKDTDLGLNADLKGNRLFPANNPWNQAIDTKPVDPNSTNLINHLGTDTELHPDFGANAYWDDGKPFGIPYLVVTGTEPKVPMRFRYDDESDPGPYPFPADAPIEGGANSKGDRHVLVLDKDRWKLYETWSSYPKTDGSWDAGSGAVFNLKSNKLRPAGWTSADAAGLPILPGLVRYDEVYIQHAINHAIRFTVEDTRRAYIYPARHFASDITSKNALPMGARLRLKADYDISGFEEPAQVILRALKKYGMIVADNGGNLFISGTADERWDDDLLNTLKQVKNTDFEVVKMGKLTTQ</sequence>
<evidence type="ECO:0000313" key="2">
    <source>
        <dbReference type="Proteomes" id="UP000033684"/>
    </source>
</evidence>
<comment type="caution">
    <text evidence="1">The sequence shown here is derived from an EMBL/GenBank/DDBJ whole genome shotgun (WGS) entry which is preliminary data.</text>
</comment>
<protein>
    <submittedName>
        <fullName evidence="1">Uncharacterized protein</fullName>
    </submittedName>
</protein>
<organism evidence="1 2">
    <name type="scientific">Methylocucumis oryzae</name>
    <dbReference type="NCBI Taxonomy" id="1632867"/>
    <lineage>
        <taxon>Bacteria</taxon>
        <taxon>Pseudomonadati</taxon>
        <taxon>Pseudomonadota</taxon>
        <taxon>Gammaproteobacteria</taxon>
        <taxon>Methylococcales</taxon>
        <taxon>Methylococcaceae</taxon>
        <taxon>Methylocucumis</taxon>
    </lineage>
</organism>
<proteinExistence type="predicted"/>
<reference evidence="1 2" key="2">
    <citation type="journal article" date="2016" name="Microb. Ecol.">
        <title>Genome Characteristics of a Novel Type I Methanotroph (Sn10-6) Isolated from a Flooded Indian Rice Field.</title>
        <authorList>
            <person name="Rahalkar M.C."/>
            <person name="Pandit P.S."/>
            <person name="Dhakephalkar P.K."/>
            <person name="Pore S."/>
            <person name="Arora P."/>
            <person name="Kapse N."/>
        </authorList>
    </citation>
    <scope>NUCLEOTIDE SEQUENCE [LARGE SCALE GENOMIC DNA]</scope>
    <source>
        <strain evidence="1 2">Sn10-6</strain>
    </source>
</reference>
<evidence type="ECO:0000313" key="1">
    <source>
        <dbReference type="EMBL" id="KJV05099.1"/>
    </source>
</evidence>
<keyword evidence="2" id="KW-1185">Reference proteome</keyword>
<accession>A0A0F3II20</accession>